<dbReference type="RefSeq" id="XP_007318539.1">
    <property type="nucleotide sequence ID" value="XM_007318477.1"/>
</dbReference>
<name>F8NX45_SERL9</name>
<dbReference type="InterPro" id="IPR001680">
    <property type="entry name" value="WD40_rpt"/>
</dbReference>
<evidence type="ECO:0000313" key="5">
    <source>
        <dbReference type="EMBL" id="EGO24520.1"/>
    </source>
</evidence>
<dbReference type="PANTHER" id="PTHR19854">
    <property type="entry name" value="TRANSDUCIN BETA-LIKE 3"/>
    <property type="match status" value="1"/>
</dbReference>
<dbReference type="KEGG" id="sla:SERLADRAFT_361544"/>
<dbReference type="Gene3D" id="2.130.10.10">
    <property type="entry name" value="YVTN repeat-like/Quinoprotein amine dehydrogenase"/>
    <property type="match status" value="2"/>
</dbReference>
<dbReference type="Proteomes" id="UP000008064">
    <property type="component" value="Unassembled WGS sequence"/>
</dbReference>
<gene>
    <name evidence="5" type="ORF">SERLADRAFT_361544</name>
</gene>
<organism>
    <name type="scientific">Serpula lacrymans var. lacrymans (strain S7.9)</name>
    <name type="common">Dry rot fungus</name>
    <dbReference type="NCBI Taxonomy" id="578457"/>
    <lineage>
        <taxon>Eukaryota</taxon>
        <taxon>Fungi</taxon>
        <taxon>Dikarya</taxon>
        <taxon>Basidiomycota</taxon>
        <taxon>Agaricomycotina</taxon>
        <taxon>Agaricomycetes</taxon>
        <taxon>Agaricomycetidae</taxon>
        <taxon>Boletales</taxon>
        <taxon>Coniophorineae</taxon>
        <taxon>Serpulaceae</taxon>
        <taxon>Serpula</taxon>
    </lineage>
</organism>
<dbReference type="InterPro" id="IPR036322">
    <property type="entry name" value="WD40_repeat_dom_sf"/>
</dbReference>
<dbReference type="OrthoDB" id="7668193at2759"/>
<dbReference type="SMART" id="SM00320">
    <property type="entry name" value="WD40"/>
    <property type="match status" value="5"/>
</dbReference>
<dbReference type="EMBL" id="GL945434">
    <property type="protein sequence ID" value="EGO24520.1"/>
    <property type="molecule type" value="Genomic_DNA"/>
</dbReference>
<dbReference type="InterPro" id="IPR015943">
    <property type="entry name" value="WD40/YVTN_repeat-like_dom_sf"/>
</dbReference>
<reference evidence="5" key="1">
    <citation type="submission" date="2011-04" db="EMBL/GenBank/DDBJ databases">
        <title>Evolution of plant cell wall degrading machinery underlies the functional diversity of forest fungi.</title>
        <authorList>
            <consortium name="US DOE Joint Genome Institute (JGI-PGF)"/>
            <person name="Eastwood D.C."/>
            <person name="Floudas D."/>
            <person name="Binder M."/>
            <person name="Majcherczyk A."/>
            <person name="Schneider P."/>
            <person name="Aerts A."/>
            <person name="Asiegbu F.O."/>
            <person name="Baker S.E."/>
            <person name="Barry K."/>
            <person name="Bendiksby M."/>
            <person name="Blumentritt M."/>
            <person name="Coutinho P.M."/>
            <person name="Cullen D."/>
            <person name="Cullen D."/>
            <person name="Gathman A."/>
            <person name="Goodell B."/>
            <person name="Henrissat B."/>
            <person name="Ihrmark K."/>
            <person name="Kauserud H."/>
            <person name="Kohler A."/>
            <person name="LaButti K."/>
            <person name="Lapidus A."/>
            <person name="Lavin J.L."/>
            <person name="Lee Y.-H."/>
            <person name="Lindquist E."/>
            <person name="Lilly W."/>
            <person name="Lucas S."/>
            <person name="Morin E."/>
            <person name="Murat C."/>
            <person name="Oguiza J.A."/>
            <person name="Park J."/>
            <person name="Pisabarro A.G."/>
            <person name="Riley R."/>
            <person name="Rosling A."/>
            <person name="Salamov A."/>
            <person name="Schmidt O."/>
            <person name="Schmutz J."/>
            <person name="Skrede I."/>
            <person name="Stenlid J."/>
            <person name="Wiebenga A."/>
            <person name="Xie X."/>
            <person name="Kues U."/>
            <person name="Hibbett D.S."/>
            <person name="Hoffmeister D."/>
            <person name="Hogberg N."/>
            <person name="Martin F."/>
            <person name="Grigoriev I.V."/>
            <person name="Watkinson S.C."/>
        </authorList>
    </citation>
    <scope>NUCLEOTIDE SEQUENCE</scope>
    <source>
        <strain evidence="5">S7.9</strain>
    </source>
</reference>
<protein>
    <recommendedName>
        <fullName evidence="4">ASTRA-associated protein 1</fullName>
    </recommendedName>
</protein>
<proteinExistence type="inferred from homology"/>
<dbReference type="GeneID" id="18809854"/>
<evidence type="ECO:0000256" key="2">
    <source>
        <dbReference type="ARBA" id="ARBA00022737"/>
    </source>
</evidence>
<comment type="similarity">
    <text evidence="3">Belongs to the WD repeat ASA1 family.</text>
</comment>
<evidence type="ECO:0000256" key="1">
    <source>
        <dbReference type="ARBA" id="ARBA00022574"/>
    </source>
</evidence>
<dbReference type="AlphaFoldDB" id="F8NX45"/>
<sequence>MASLPPPPSPVHLLRSHFSPVNVLSFSNDNERLYSGDTSGLVVITSTRSLRAIASWKAHSDGLLGVEEWDAHIITHGRDNKIHVWARIDEFPAAASIRLGGSASLPGLPTPNLRYSLDVNALNYCRFSLLPLLQAEHAIQNTDTEALIAVPNLVESSLADVWTLPACQRLHAAIGKQESSDTESDGRGNRQAEGIIMSMHLFTTLPDTASSSSSPRELRLLCAYENGGVILRRYTGPENKKTIEGIGWQVAWSSTLHVESVMAMAVSRACTFALTVSADHLVGRYDLISAGLPGVSLEDACKVYRTKKPGNAAIAIRDDGKVCAIGGWDGKVRLYSTKTMKPLGTLEYHKQSCQAVAFARSTPSMEKEHDSTVQSGLLEVTDDEESDDEMSEEEMRKRGLWLVAGGKDSRLSVWTLMSFDKR</sequence>
<dbReference type="SUPFAM" id="SSF50978">
    <property type="entry name" value="WD40 repeat-like"/>
    <property type="match status" value="1"/>
</dbReference>
<dbReference type="HOGENOM" id="CLU_041940_0_2_1"/>
<dbReference type="PANTHER" id="PTHR19854:SF1">
    <property type="entry name" value="GUANINE NUCLEOTIDE-BINDING PROTEIN SUBUNIT BETA-LIKE PROTEIN 1"/>
    <property type="match status" value="1"/>
</dbReference>
<dbReference type="Pfam" id="PF00400">
    <property type="entry name" value="WD40"/>
    <property type="match status" value="1"/>
</dbReference>
<keyword evidence="2" id="KW-0677">Repeat</keyword>
<accession>F8NX45</accession>
<evidence type="ECO:0000256" key="3">
    <source>
        <dbReference type="ARBA" id="ARBA00037931"/>
    </source>
</evidence>
<keyword evidence="1" id="KW-0853">WD repeat</keyword>
<evidence type="ECO:0000256" key="4">
    <source>
        <dbReference type="ARBA" id="ARBA00040563"/>
    </source>
</evidence>